<dbReference type="InterPro" id="IPR036324">
    <property type="entry name" value="Mn/Fe_SOD_N_sf"/>
</dbReference>
<evidence type="ECO:0000313" key="3">
    <source>
        <dbReference type="EMBL" id="KAF2015744.1"/>
    </source>
</evidence>
<evidence type="ECO:0000256" key="1">
    <source>
        <dbReference type="ARBA" id="ARBA00037226"/>
    </source>
</evidence>
<sequence>MIIRTLLRRPGAIQSRTAAPARSFSPAIARYIHRRATLANHEQLSKNGIPGLFSPKGFSIAYDQYQQHITDELNATTSGTPFENKDVKDLVIEWSRNPTTAYGFNVASMAYNNHFFFSGISKDPNVQSTPPSELATAINNNFSSFESLREEFLATADAMFGPGFVWLVQTNDTSLRPLRILPTYLAGTPISGAHYRRQSHDLNTHSAESFQQLNNVGTFGQAAKQDNRPKKPLGGIDVVPLLCVSTWEHAWLHDYGVKGKSKYLQAWWNKIDWNTVSSLGQFTKSDQSVQVNKFFT</sequence>
<dbReference type="InterPro" id="IPR019832">
    <property type="entry name" value="Mn/Fe_SOD_C"/>
</dbReference>
<dbReference type="Gene3D" id="3.55.40.20">
    <property type="entry name" value="Iron/manganese superoxide dismutase, C-terminal domain"/>
    <property type="match status" value="1"/>
</dbReference>
<evidence type="ECO:0000259" key="2">
    <source>
        <dbReference type="Pfam" id="PF02777"/>
    </source>
</evidence>
<dbReference type="GO" id="GO:0046872">
    <property type="term" value="F:metal ion binding"/>
    <property type="evidence" value="ECO:0007669"/>
    <property type="project" value="InterPro"/>
</dbReference>
<dbReference type="PANTHER" id="PTHR43595:SF2">
    <property type="entry name" value="SMALL RIBOSOMAL SUBUNIT PROTEIN MS42"/>
    <property type="match status" value="1"/>
</dbReference>
<gene>
    <name evidence="3" type="ORF">BU24DRAFT_491955</name>
</gene>
<name>A0A6A5XU25_9PLEO</name>
<reference evidence="3" key="1">
    <citation type="journal article" date="2020" name="Stud. Mycol.">
        <title>101 Dothideomycetes genomes: a test case for predicting lifestyles and emergence of pathogens.</title>
        <authorList>
            <person name="Haridas S."/>
            <person name="Albert R."/>
            <person name="Binder M."/>
            <person name="Bloem J."/>
            <person name="Labutti K."/>
            <person name="Salamov A."/>
            <person name="Andreopoulos B."/>
            <person name="Baker S."/>
            <person name="Barry K."/>
            <person name="Bills G."/>
            <person name="Bluhm B."/>
            <person name="Cannon C."/>
            <person name="Castanera R."/>
            <person name="Culley D."/>
            <person name="Daum C."/>
            <person name="Ezra D."/>
            <person name="Gonzalez J."/>
            <person name="Henrissat B."/>
            <person name="Kuo A."/>
            <person name="Liang C."/>
            <person name="Lipzen A."/>
            <person name="Lutzoni F."/>
            <person name="Magnuson J."/>
            <person name="Mondo S."/>
            <person name="Nolan M."/>
            <person name="Ohm R."/>
            <person name="Pangilinan J."/>
            <person name="Park H.-J."/>
            <person name="Ramirez L."/>
            <person name="Alfaro M."/>
            <person name="Sun H."/>
            <person name="Tritt A."/>
            <person name="Yoshinaga Y."/>
            <person name="Zwiers L.-H."/>
            <person name="Turgeon B."/>
            <person name="Goodwin S."/>
            <person name="Spatafora J."/>
            <person name="Crous P."/>
            <person name="Grigoriev I."/>
        </authorList>
    </citation>
    <scope>NUCLEOTIDE SEQUENCE</scope>
    <source>
        <strain evidence="3">CBS 175.79</strain>
    </source>
</reference>
<feature type="domain" description="Manganese/iron superoxide dismutase C-terminal" evidence="2">
    <location>
        <begin position="233"/>
        <end position="277"/>
    </location>
</feature>
<dbReference type="OrthoDB" id="275227at2759"/>
<dbReference type="SUPFAM" id="SSF46609">
    <property type="entry name" value="Fe,Mn superoxide dismutase (SOD), N-terminal domain"/>
    <property type="match status" value="1"/>
</dbReference>
<evidence type="ECO:0000313" key="4">
    <source>
        <dbReference type="Proteomes" id="UP000799778"/>
    </source>
</evidence>
<organism evidence="3 4">
    <name type="scientific">Aaosphaeria arxii CBS 175.79</name>
    <dbReference type="NCBI Taxonomy" id="1450172"/>
    <lineage>
        <taxon>Eukaryota</taxon>
        <taxon>Fungi</taxon>
        <taxon>Dikarya</taxon>
        <taxon>Ascomycota</taxon>
        <taxon>Pezizomycotina</taxon>
        <taxon>Dothideomycetes</taxon>
        <taxon>Pleosporomycetidae</taxon>
        <taxon>Pleosporales</taxon>
        <taxon>Pleosporales incertae sedis</taxon>
        <taxon>Aaosphaeria</taxon>
    </lineage>
</organism>
<dbReference type="SUPFAM" id="SSF54719">
    <property type="entry name" value="Fe,Mn superoxide dismutase (SOD), C-terminal domain"/>
    <property type="match status" value="1"/>
</dbReference>
<accession>A0A6A5XU25</accession>
<dbReference type="Pfam" id="PF02777">
    <property type="entry name" value="Sod_Fe_C"/>
    <property type="match status" value="2"/>
</dbReference>
<dbReference type="GeneID" id="54291254"/>
<dbReference type="AlphaFoldDB" id="A0A6A5XU25"/>
<dbReference type="GO" id="GO:0005737">
    <property type="term" value="C:cytoplasm"/>
    <property type="evidence" value="ECO:0007669"/>
    <property type="project" value="TreeGrafter"/>
</dbReference>
<dbReference type="EMBL" id="ML978069">
    <property type="protein sequence ID" value="KAF2015744.1"/>
    <property type="molecule type" value="Genomic_DNA"/>
</dbReference>
<dbReference type="GO" id="GO:0004784">
    <property type="term" value="F:superoxide dismutase activity"/>
    <property type="evidence" value="ECO:0007669"/>
    <property type="project" value="InterPro"/>
</dbReference>
<feature type="domain" description="Manganese/iron superoxide dismutase C-terminal" evidence="2">
    <location>
        <begin position="132"/>
        <end position="188"/>
    </location>
</feature>
<dbReference type="RefSeq" id="XP_033384083.1">
    <property type="nucleotide sequence ID" value="XM_033533857.1"/>
</dbReference>
<dbReference type="PANTHER" id="PTHR43595">
    <property type="entry name" value="37S RIBOSOMAL PROTEIN S26, MITOCHONDRIAL"/>
    <property type="match status" value="1"/>
</dbReference>
<dbReference type="Proteomes" id="UP000799778">
    <property type="component" value="Unassembled WGS sequence"/>
</dbReference>
<dbReference type="InterPro" id="IPR036314">
    <property type="entry name" value="SOD_C_sf"/>
</dbReference>
<proteinExistence type="predicted"/>
<protein>
    <submittedName>
        <fullName evidence="3">Fe superoxide dismutase-like protein</fullName>
    </submittedName>
</protein>
<keyword evidence="4" id="KW-1185">Reference proteome</keyword>
<comment type="function">
    <text evidence="1">Component of the mitochondrial ribosome (mitoribosome), a dedicated translation machinery responsible for the synthesis of mitochondrial genome-encoded proteins, including at least some of the essential transmembrane subunits of the mitochondrial respiratory chain. The mitoribosomes are attached to the mitochondrial inner membrane and translation products are cotranslationally integrated into the membrane.</text>
</comment>